<proteinExistence type="predicted"/>
<keyword evidence="2" id="KW-1185">Reference proteome</keyword>
<name>A0ACB9DH85_ARCLA</name>
<sequence length="123" mass="14531">MEYRFHWTPFRRIASNLNRFIDLIKYNVSSMDFVDLVDQMIDGFSKRLERIPISSTGCRSAIKGVDEFLNRVSFYNQGFDRRHFTNIPLEIRKPNSGVKHIRLPVAHLHLSSARKRSEIDCCW</sequence>
<comment type="caution">
    <text evidence="1">The sequence shown here is derived from an EMBL/GenBank/DDBJ whole genome shotgun (WGS) entry which is preliminary data.</text>
</comment>
<dbReference type="EMBL" id="CM042049">
    <property type="protein sequence ID" value="KAI3745795.1"/>
    <property type="molecule type" value="Genomic_DNA"/>
</dbReference>
<protein>
    <submittedName>
        <fullName evidence="1">Uncharacterized protein</fullName>
    </submittedName>
</protein>
<evidence type="ECO:0000313" key="1">
    <source>
        <dbReference type="EMBL" id="KAI3745795.1"/>
    </source>
</evidence>
<reference evidence="2" key="1">
    <citation type="journal article" date="2022" name="Mol. Ecol. Resour.">
        <title>The genomes of chicory, endive, great burdock and yacon provide insights into Asteraceae palaeo-polyploidization history and plant inulin production.</title>
        <authorList>
            <person name="Fan W."/>
            <person name="Wang S."/>
            <person name="Wang H."/>
            <person name="Wang A."/>
            <person name="Jiang F."/>
            <person name="Liu H."/>
            <person name="Zhao H."/>
            <person name="Xu D."/>
            <person name="Zhang Y."/>
        </authorList>
    </citation>
    <scope>NUCLEOTIDE SEQUENCE [LARGE SCALE GENOMIC DNA]</scope>
    <source>
        <strain evidence="2">cv. Niubang</strain>
    </source>
</reference>
<dbReference type="Proteomes" id="UP001055879">
    <property type="component" value="Linkage Group LG03"/>
</dbReference>
<evidence type="ECO:0000313" key="2">
    <source>
        <dbReference type="Proteomes" id="UP001055879"/>
    </source>
</evidence>
<organism evidence="1 2">
    <name type="scientific">Arctium lappa</name>
    <name type="common">Greater burdock</name>
    <name type="synonym">Lappa major</name>
    <dbReference type="NCBI Taxonomy" id="4217"/>
    <lineage>
        <taxon>Eukaryota</taxon>
        <taxon>Viridiplantae</taxon>
        <taxon>Streptophyta</taxon>
        <taxon>Embryophyta</taxon>
        <taxon>Tracheophyta</taxon>
        <taxon>Spermatophyta</taxon>
        <taxon>Magnoliopsida</taxon>
        <taxon>eudicotyledons</taxon>
        <taxon>Gunneridae</taxon>
        <taxon>Pentapetalae</taxon>
        <taxon>asterids</taxon>
        <taxon>campanulids</taxon>
        <taxon>Asterales</taxon>
        <taxon>Asteraceae</taxon>
        <taxon>Carduoideae</taxon>
        <taxon>Cardueae</taxon>
        <taxon>Arctiinae</taxon>
        <taxon>Arctium</taxon>
    </lineage>
</organism>
<reference evidence="1 2" key="2">
    <citation type="journal article" date="2022" name="Mol. Ecol. Resour.">
        <title>The genomes of chicory, endive, great burdock and yacon provide insights into Asteraceae paleo-polyploidization history and plant inulin production.</title>
        <authorList>
            <person name="Fan W."/>
            <person name="Wang S."/>
            <person name="Wang H."/>
            <person name="Wang A."/>
            <person name="Jiang F."/>
            <person name="Liu H."/>
            <person name="Zhao H."/>
            <person name="Xu D."/>
            <person name="Zhang Y."/>
        </authorList>
    </citation>
    <scope>NUCLEOTIDE SEQUENCE [LARGE SCALE GENOMIC DNA]</scope>
    <source>
        <strain evidence="2">cv. Niubang</strain>
    </source>
</reference>
<accession>A0ACB9DH85</accession>
<gene>
    <name evidence="1" type="ORF">L6452_08204</name>
</gene>